<evidence type="ECO:0000313" key="2">
    <source>
        <dbReference type="Proteomes" id="UP000823915"/>
    </source>
</evidence>
<comment type="caution">
    <text evidence="1">The sequence shown here is derived from an EMBL/GenBank/DDBJ whole genome shotgun (WGS) entry which is preliminary data.</text>
</comment>
<proteinExistence type="predicted"/>
<organism evidence="1 2">
    <name type="scientific">Candidatus Acutalibacter pullistercoris</name>
    <dbReference type="NCBI Taxonomy" id="2838418"/>
    <lineage>
        <taxon>Bacteria</taxon>
        <taxon>Bacillati</taxon>
        <taxon>Bacillota</taxon>
        <taxon>Clostridia</taxon>
        <taxon>Eubacteriales</taxon>
        <taxon>Acutalibacteraceae</taxon>
        <taxon>Acutalibacter</taxon>
    </lineage>
</organism>
<reference evidence="1" key="2">
    <citation type="submission" date="2021-04" db="EMBL/GenBank/DDBJ databases">
        <authorList>
            <person name="Gilroy R."/>
        </authorList>
    </citation>
    <scope>NUCLEOTIDE SEQUENCE</scope>
    <source>
        <strain evidence="1">1282</strain>
    </source>
</reference>
<protein>
    <submittedName>
        <fullName evidence="1">Uncharacterized protein</fullName>
    </submittedName>
</protein>
<reference evidence="1" key="1">
    <citation type="journal article" date="2021" name="PeerJ">
        <title>Extensive microbial diversity within the chicken gut microbiome revealed by metagenomics and culture.</title>
        <authorList>
            <person name="Gilroy R."/>
            <person name="Ravi A."/>
            <person name="Getino M."/>
            <person name="Pursley I."/>
            <person name="Horton D.L."/>
            <person name="Alikhan N.F."/>
            <person name="Baker D."/>
            <person name="Gharbi K."/>
            <person name="Hall N."/>
            <person name="Watson M."/>
            <person name="Adriaenssens E.M."/>
            <person name="Foster-Nyarko E."/>
            <person name="Jarju S."/>
            <person name="Secka A."/>
            <person name="Antonio M."/>
            <person name="Oren A."/>
            <person name="Chaudhuri R.R."/>
            <person name="La Ragione R."/>
            <person name="Hildebrand F."/>
            <person name="Pallen M.J."/>
        </authorList>
    </citation>
    <scope>NUCLEOTIDE SEQUENCE</scope>
    <source>
        <strain evidence="1">1282</strain>
    </source>
</reference>
<dbReference type="EMBL" id="DXDU01000019">
    <property type="protein sequence ID" value="HIY25835.1"/>
    <property type="molecule type" value="Genomic_DNA"/>
</dbReference>
<gene>
    <name evidence="1" type="ORF">H9838_01520</name>
</gene>
<sequence length="323" mass="37274">MSQKEKIVSLLRVYGIMTQGELAEAIYGDKLHTPNIYSALMSLVGSNRIIRSGAHPSRYSLRDIYISEQEETKETCPLGLEDTEVLQPRTKRQAVTMSAERAISLIQDYFDETIKDAHGRYMSWRYCYKAFSEKRNEVDEQTIDYLALHLAFYLASWGMYRGSSFLLQKDYKIHIPIVRIIQEVKYNALFGISAENLCQKSNLDLLEEIGARIKVCYANEKPVCDGIPNNATDTLITKILLGTLGCVPAYDRYYVQSVKKHHVSSGKYNRNSVYCIAKFYCDNSDEFEKLRQELSKCGIDYPPMKLMDMCFWQDAYIEDLEHQ</sequence>
<dbReference type="AlphaFoldDB" id="A0A9D1YBU1"/>
<evidence type="ECO:0000313" key="1">
    <source>
        <dbReference type="EMBL" id="HIY25835.1"/>
    </source>
</evidence>
<name>A0A9D1YBU1_9FIRM</name>
<dbReference type="Proteomes" id="UP000823915">
    <property type="component" value="Unassembled WGS sequence"/>
</dbReference>
<accession>A0A9D1YBU1</accession>